<evidence type="ECO:0000313" key="3">
    <source>
        <dbReference type="Proteomes" id="UP000812440"/>
    </source>
</evidence>
<name>A0A8T2KAB7_9PIPI</name>
<gene>
    <name evidence="2" type="ORF">GDO86_003600</name>
</gene>
<keyword evidence="3" id="KW-1185">Reference proteome</keyword>
<dbReference type="EMBL" id="JAACNH010000002">
    <property type="protein sequence ID" value="KAG8451456.1"/>
    <property type="molecule type" value="Genomic_DNA"/>
</dbReference>
<dbReference type="OrthoDB" id="73680at2759"/>
<accession>A0A8T2KAB7</accession>
<feature type="compositionally biased region" description="Polar residues" evidence="1">
    <location>
        <begin position="50"/>
        <end position="68"/>
    </location>
</feature>
<evidence type="ECO:0000313" key="2">
    <source>
        <dbReference type="EMBL" id="KAG8451456.1"/>
    </source>
</evidence>
<feature type="compositionally biased region" description="Pro residues" evidence="1">
    <location>
        <begin position="21"/>
        <end position="35"/>
    </location>
</feature>
<evidence type="ECO:0000256" key="1">
    <source>
        <dbReference type="SAM" id="MobiDB-lite"/>
    </source>
</evidence>
<feature type="region of interest" description="Disordered" evidence="1">
    <location>
        <begin position="13"/>
        <end position="121"/>
    </location>
</feature>
<dbReference type="Proteomes" id="UP000812440">
    <property type="component" value="Chromosome 2"/>
</dbReference>
<sequence>MLILFCLGERDSLIDLAPKVTNPPPKKSAPPPPVPNKVKPNANPSNKPNTESLQDTNQSAKQPNTSTIDGLRISSVKLAHPTTDRPKVQGRRPPKGRAASPEDPKTSSPLSPPSPTTKCSLLSPIATQTGHREETPNNPSVQSLQVEDLAAEISSLKFMMEILKNKHEKDMETIRFEINKERDKRLALQVNN</sequence>
<comment type="caution">
    <text evidence="2">The sequence shown here is derived from an EMBL/GenBank/DDBJ whole genome shotgun (WGS) entry which is preliminary data.</text>
</comment>
<organism evidence="2 3">
    <name type="scientific">Hymenochirus boettgeri</name>
    <name type="common">Congo dwarf clawed frog</name>
    <dbReference type="NCBI Taxonomy" id="247094"/>
    <lineage>
        <taxon>Eukaryota</taxon>
        <taxon>Metazoa</taxon>
        <taxon>Chordata</taxon>
        <taxon>Craniata</taxon>
        <taxon>Vertebrata</taxon>
        <taxon>Euteleostomi</taxon>
        <taxon>Amphibia</taxon>
        <taxon>Batrachia</taxon>
        <taxon>Anura</taxon>
        <taxon>Pipoidea</taxon>
        <taxon>Pipidae</taxon>
        <taxon>Pipinae</taxon>
        <taxon>Hymenochirus</taxon>
    </lineage>
</organism>
<feature type="compositionally biased region" description="Low complexity" evidence="1">
    <location>
        <begin position="36"/>
        <end position="49"/>
    </location>
</feature>
<reference evidence="2" key="1">
    <citation type="thesis" date="2020" institute="ProQuest LLC" country="789 East Eisenhower Parkway, Ann Arbor, MI, USA">
        <title>Comparative Genomics and Chromosome Evolution.</title>
        <authorList>
            <person name="Mudd A.B."/>
        </authorList>
    </citation>
    <scope>NUCLEOTIDE SEQUENCE</scope>
    <source>
        <strain evidence="2">Female2</strain>
        <tissue evidence="2">Blood</tissue>
    </source>
</reference>
<protein>
    <submittedName>
        <fullName evidence="2">Uncharacterized protein</fullName>
    </submittedName>
</protein>
<proteinExistence type="predicted"/>
<dbReference type="AlphaFoldDB" id="A0A8T2KAB7"/>